<accession>A0A482WQS4</accession>
<name>A0A482WQS4_LAOST</name>
<keyword evidence="2" id="KW-1185">Reference proteome</keyword>
<protein>
    <submittedName>
        <fullName evidence="1">Uncharacterized protein</fullName>
    </submittedName>
</protein>
<dbReference type="EMBL" id="QKKF02028001">
    <property type="protein sequence ID" value="RZF35616.1"/>
    <property type="molecule type" value="Genomic_DNA"/>
</dbReference>
<organism evidence="1 2">
    <name type="scientific">Laodelphax striatellus</name>
    <name type="common">Small brown planthopper</name>
    <name type="synonym">Delphax striatella</name>
    <dbReference type="NCBI Taxonomy" id="195883"/>
    <lineage>
        <taxon>Eukaryota</taxon>
        <taxon>Metazoa</taxon>
        <taxon>Ecdysozoa</taxon>
        <taxon>Arthropoda</taxon>
        <taxon>Hexapoda</taxon>
        <taxon>Insecta</taxon>
        <taxon>Pterygota</taxon>
        <taxon>Neoptera</taxon>
        <taxon>Paraneoptera</taxon>
        <taxon>Hemiptera</taxon>
        <taxon>Auchenorrhyncha</taxon>
        <taxon>Fulgoroidea</taxon>
        <taxon>Delphacidae</taxon>
        <taxon>Criomorphinae</taxon>
        <taxon>Laodelphax</taxon>
    </lineage>
</organism>
<sequence>RGMLHSIPMARIRDQKIDELQRLQLQLLWLLASEWPQLQLESGEELQQRLLHTCAELQQRLQSVEWLQRWLRLLRSAVWLQLQPLPWRERCAAPPARPPWLLARAAGPQLLQRSPPWPVLGLWLPRPMHLLRQPDMEATNHLSERTTSTCDKDINSELELKYGFVFDHEVYLINSIDTIEI</sequence>
<dbReference type="InParanoid" id="A0A482WQS4"/>
<reference evidence="1 2" key="1">
    <citation type="journal article" date="2017" name="Gigascience">
        <title>Genome sequence of the small brown planthopper, Laodelphax striatellus.</title>
        <authorList>
            <person name="Zhu J."/>
            <person name="Jiang F."/>
            <person name="Wang X."/>
            <person name="Yang P."/>
            <person name="Bao Y."/>
            <person name="Zhao W."/>
            <person name="Wang W."/>
            <person name="Lu H."/>
            <person name="Wang Q."/>
            <person name="Cui N."/>
            <person name="Li J."/>
            <person name="Chen X."/>
            <person name="Luo L."/>
            <person name="Yu J."/>
            <person name="Kang L."/>
            <person name="Cui F."/>
        </authorList>
    </citation>
    <scope>NUCLEOTIDE SEQUENCE [LARGE SCALE GENOMIC DNA]</scope>
    <source>
        <strain evidence="1">Lst14</strain>
    </source>
</reference>
<gene>
    <name evidence="1" type="ORF">LSTR_LSTR005144</name>
</gene>
<feature type="non-terminal residue" evidence="1">
    <location>
        <position position="1"/>
    </location>
</feature>
<dbReference type="Proteomes" id="UP000291343">
    <property type="component" value="Unassembled WGS sequence"/>
</dbReference>
<proteinExistence type="predicted"/>
<comment type="caution">
    <text evidence="1">The sequence shown here is derived from an EMBL/GenBank/DDBJ whole genome shotgun (WGS) entry which is preliminary data.</text>
</comment>
<evidence type="ECO:0000313" key="2">
    <source>
        <dbReference type="Proteomes" id="UP000291343"/>
    </source>
</evidence>
<evidence type="ECO:0000313" key="1">
    <source>
        <dbReference type="EMBL" id="RZF35616.1"/>
    </source>
</evidence>
<dbReference type="SMR" id="A0A482WQS4"/>
<dbReference type="AlphaFoldDB" id="A0A482WQS4"/>